<evidence type="ECO:0000313" key="3">
    <source>
        <dbReference type="Proteomes" id="UP001207742"/>
    </source>
</evidence>
<dbReference type="SFLD" id="SFLDG01020">
    <property type="entry name" value="Terpene_Cyclase_Like_2"/>
    <property type="match status" value="1"/>
</dbReference>
<gene>
    <name evidence="2" type="ORF">OL497_17980</name>
</gene>
<comment type="similarity">
    <text evidence="1">Belongs to the terpene synthase family.</text>
</comment>
<protein>
    <recommendedName>
        <fullName evidence="1">Terpene synthase</fullName>
        <ecNumber evidence="1">4.2.3.-</ecNumber>
    </recommendedName>
</protein>
<dbReference type="Pfam" id="PF19086">
    <property type="entry name" value="Terpene_syn_C_2"/>
    <property type="match status" value="1"/>
</dbReference>
<keyword evidence="3" id="KW-1185">Reference proteome</keyword>
<dbReference type="PANTHER" id="PTHR35201:SF4">
    <property type="entry name" value="BETA-PINACENE SYNTHASE-RELATED"/>
    <property type="match status" value="1"/>
</dbReference>
<comment type="caution">
    <text evidence="2">The sequence shown here is derived from an EMBL/GenBank/DDBJ whole genome shotgun (WGS) entry which is preliminary data.</text>
</comment>
<evidence type="ECO:0000313" key="2">
    <source>
        <dbReference type="EMBL" id="MCW3485800.1"/>
    </source>
</evidence>
<organism evidence="2 3">
    <name type="scientific">Chitinophaga nivalis</name>
    <dbReference type="NCBI Taxonomy" id="2991709"/>
    <lineage>
        <taxon>Bacteria</taxon>
        <taxon>Pseudomonadati</taxon>
        <taxon>Bacteroidota</taxon>
        <taxon>Chitinophagia</taxon>
        <taxon>Chitinophagales</taxon>
        <taxon>Chitinophagaceae</taxon>
        <taxon>Chitinophaga</taxon>
    </lineage>
</organism>
<reference evidence="2 3" key="1">
    <citation type="submission" date="2022-10" db="EMBL/GenBank/DDBJ databases">
        <title>Chitinophaga nivalis PC15 sp. nov., isolated from Pyeongchang county, South Korea.</title>
        <authorList>
            <person name="Trinh H.N."/>
        </authorList>
    </citation>
    <scope>NUCLEOTIDE SEQUENCE [LARGE SCALE GENOMIC DNA]</scope>
    <source>
        <strain evidence="2 3">PC14</strain>
    </source>
</reference>
<comment type="cofactor">
    <cofactor evidence="1">
        <name>Mg(2+)</name>
        <dbReference type="ChEBI" id="CHEBI:18420"/>
    </cofactor>
</comment>
<dbReference type="Gene3D" id="1.10.600.10">
    <property type="entry name" value="Farnesyl Diphosphate Synthase"/>
    <property type="match status" value="1"/>
</dbReference>
<dbReference type="PANTHER" id="PTHR35201">
    <property type="entry name" value="TERPENE SYNTHASE"/>
    <property type="match status" value="1"/>
</dbReference>
<dbReference type="RefSeq" id="WP_264732600.1">
    <property type="nucleotide sequence ID" value="NZ_JAPDNR010000001.1"/>
</dbReference>
<keyword evidence="1" id="KW-0479">Metal-binding</keyword>
<dbReference type="Proteomes" id="UP001207742">
    <property type="component" value="Unassembled WGS sequence"/>
</dbReference>
<name>A0ABT3IPT1_9BACT</name>
<dbReference type="EMBL" id="JAPDNS010000002">
    <property type="protein sequence ID" value="MCW3485800.1"/>
    <property type="molecule type" value="Genomic_DNA"/>
</dbReference>
<keyword evidence="1" id="KW-0456">Lyase</keyword>
<accession>A0ABT3IPT1</accession>
<sequence>MDLPITALLQEICPPKLHPLAADAEQQVQEWINAMTGLPPSFLEKYRHAAFGILTAGLYPQCTAAQLMMFSRYILWIFMHDDFFGPMPPAAIQASSEEAIRILRGASSLDHPIMQQLAILQQELVPYVDAAWQERFIQHMSDFFTSIAIERGYNYNPSLTYPSLDTYLALRLQSTASFTLIDLAQVAAAQLMPDALLHHPDISRLTILANKATGWTNDYFSFAKEENLETTNLIFVLQHTCQYSREEALAATIRQYNEVILEFKSVLNRLPDFGDQQSLVENYIQGLKWVISGHLNWYSYTKRYQMNPFSTTPHQ</sequence>
<dbReference type="EC" id="4.2.3.-" evidence="1"/>
<dbReference type="InterPro" id="IPR034686">
    <property type="entry name" value="Terpene_cyclase-like_2"/>
</dbReference>
<dbReference type="SUPFAM" id="SSF48576">
    <property type="entry name" value="Terpenoid synthases"/>
    <property type="match status" value="1"/>
</dbReference>
<dbReference type="SFLD" id="SFLDS00005">
    <property type="entry name" value="Isoprenoid_Synthase_Type_I"/>
    <property type="match status" value="1"/>
</dbReference>
<dbReference type="InterPro" id="IPR008949">
    <property type="entry name" value="Isoprenoid_synthase_dom_sf"/>
</dbReference>
<evidence type="ECO:0000256" key="1">
    <source>
        <dbReference type="RuleBase" id="RU366034"/>
    </source>
</evidence>
<proteinExistence type="inferred from homology"/>
<keyword evidence="1" id="KW-0460">Magnesium</keyword>